<reference evidence="10" key="1">
    <citation type="submission" date="2022-10" db="EMBL/GenBank/DDBJ databases">
        <authorList>
            <person name="Byrne P K."/>
        </authorList>
    </citation>
    <scope>NUCLEOTIDE SEQUENCE</scope>
    <source>
        <strain evidence="10">CBS7001</strain>
    </source>
</reference>
<dbReference type="Gene3D" id="1.20.5.170">
    <property type="match status" value="1"/>
</dbReference>
<dbReference type="InterPro" id="IPR050936">
    <property type="entry name" value="AP-1-like"/>
</dbReference>
<dbReference type="EMBL" id="OX365926">
    <property type="protein sequence ID" value="CAI4051306.1"/>
    <property type="molecule type" value="Genomic_DNA"/>
</dbReference>
<evidence type="ECO:0000256" key="6">
    <source>
        <dbReference type="ARBA" id="ARBA00038132"/>
    </source>
</evidence>
<accession>A0AA35J848</accession>
<evidence type="ECO:0000256" key="2">
    <source>
        <dbReference type="ARBA" id="ARBA00023015"/>
    </source>
</evidence>
<evidence type="ECO:0000313" key="10">
    <source>
        <dbReference type="EMBL" id="CAI4051306.1"/>
    </source>
</evidence>
<dbReference type="InterPro" id="IPR004827">
    <property type="entry name" value="bZIP"/>
</dbReference>
<comment type="similarity">
    <text evidence="6">Belongs to the bZIP family. YAP subfamily.</text>
</comment>
<proteinExistence type="inferred from homology"/>
<evidence type="ECO:0000256" key="1">
    <source>
        <dbReference type="ARBA" id="ARBA00004123"/>
    </source>
</evidence>
<dbReference type="CDD" id="cd14688">
    <property type="entry name" value="bZIP_YAP"/>
    <property type="match status" value="1"/>
</dbReference>
<dbReference type="GO" id="GO:0090575">
    <property type="term" value="C:RNA polymerase II transcription regulator complex"/>
    <property type="evidence" value="ECO:0007669"/>
    <property type="project" value="TreeGrafter"/>
</dbReference>
<feature type="domain" description="BZIP" evidence="9">
    <location>
        <begin position="127"/>
        <end position="142"/>
    </location>
</feature>
<evidence type="ECO:0000256" key="8">
    <source>
        <dbReference type="SAM" id="MobiDB-lite"/>
    </source>
</evidence>
<evidence type="ECO:0000256" key="5">
    <source>
        <dbReference type="ARBA" id="ARBA00023242"/>
    </source>
</evidence>
<comment type="subcellular location">
    <subcellularLocation>
        <location evidence="1">Nucleus</location>
    </subcellularLocation>
</comment>
<dbReference type="InterPro" id="IPR046347">
    <property type="entry name" value="bZIP_sf"/>
</dbReference>
<organism evidence="10 11">
    <name type="scientific">Saccharomyces uvarum</name>
    <name type="common">Yeast</name>
    <name type="synonym">Saccharomyces bayanus var. uvarum</name>
    <dbReference type="NCBI Taxonomy" id="230603"/>
    <lineage>
        <taxon>Eukaryota</taxon>
        <taxon>Fungi</taxon>
        <taxon>Dikarya</taxon>
        <taxon>Ascomycota</taxon>
        <taxon>Saccharomycotina</taxon>
        <taxon>Saccharomycetes</taxon>
        <taxon>Saccharomycetales</taxon>
        <taxon>Saccharomycetaceae</taxon>
        <taxon>Saccharomyces</taxon>
    </lineage>
</organism>
<evidence type="ECO:0000259" key="9">
    <source>
        <dbReference type="PROSITE" id="PS00036"/>
    </source>
</evidence>
<feature type="region of interest" description="Disordered" evidence="8">
    <location>
        <begin position="18"/>
        <end position="88"/>
    </location>
</feature>
<feature type="compositionally biased region" description="Polar residues" evidence="8">
    <location>
        <begin position="277"/>
        <end position="290"/>
    </location>
</feature>
<dbReference type="Proteomes" id="UP001162090">
    <property type="component" value="Chromosome 15"/>
</dbReference>
<keyword evidence="3" id="KW-0010">Activator</keyword>
<evidence type="ECO:0000256" key="4">
    <source>
        <dbReference type="ARBA" id="ARBA00023163"/>
    </source>
</evidence>
<sequence length="522" mass="58167">MSQRRTVVAVSVKPKCFKLEPRHGSISSSSPPPSSPDENTSEMPSIKLSKNWELPQRLKPGRKPKYKRTEGLANKKPSSKLKKAPTCNQKGQMITADCEHEHMKDDGDNEANMIVSGDENGVDNVEKRRKQNRDAQRAYRERRTTRIQVLEDKVEKLQNLVDTWHKKYKLLELELCDTKKKLHSSLALNNELQKTSPWFTNTQLQQPKPNAENLAENPVSITDMIENFTPMSAVNLKKRKVDEVPLTSQMSMISTDQSLAEIEIANEYHYASSKQFSSRNSSLDGHTTPPSSSCSSSNNAYRGNANKKIKCCEKKQIVEPIECCAQDNTIAPTLALGRSAGKKINSDGKMPVSNCCKDKESDKEIEDSENKPIAIEDGSWIPGSCKQCRSDSNSMNFCQSLSNRRSSSCCSASSSVSANASKQQTDMNYSLIKLPELGNAKNAQSDMASNAKDYIPISCTYQKIRQHMQKNKSLHEPTNTDDPAAVSLILENVASGLRVSGQKVELQSVKDALHKMDKHVLE</sequence>
<dbReference type="GO" id="GO:0001228">
    <property type="term" value="F:DNA-binding transcription activator activity, RNA polymerase II-specific"/>
    <property type="evidence" value="ECO:0007669"/>
    <property type="project" value="TreeGrafter"/>
</dbReference>
<dbReference type="GO" id="GO:0000976">
    <property type="term" value="F:transcription cis-regulatory region binding"/>
    <property type="evidence" value="ECO:0007669"/>
    <property type="project" value="InterPro"/>
</dbReference>
<dbReference type="PROSITE" id="PS00036">
    <property type="entry name" value="BZIP_BASIC"/>
    <property type="match status" value="1"/>
</dbReference>
<keyword evidence="7" id="KW-0175">Coiled coil</keyword>
<keyword evidence="4" id="KW-0804">Transcription</keyword>
<dbReference type="InterPro" id="IPR018287">
    <property type="entry name" value="Hap4_TF_heteromerisation"/>
</dbReference>
<feature type="region of interest" description="Disordered" evidence="8">
    <location>
        <begin position="277"/>
        <end position="299"/>
    </location>
</feature>
<evidence type="ECO:0000313" key="11">
    <source>
        <dbReference type="Proteomes" id="UP001162090"/>
    </source>
</evidence>
<dbReference type="PANTHER" id="PTHR40621:SF6">
    <property type="entry name" value="AP-1-LIKE TRANSCRIPTION FACTOR YAP1-RELATED"/>
    <property type="match status" value="1"/>
</dbReference>
<gene>
    <name evidence="10" type="primary">SUVC15G1240</name>
    <name evidence="10" type="ORF">SUVC_15G1240</name>
</gene>
<dbReference type="AlphaFoldDB" id="A0AA35J848"/>
<dbReference type="SMART" id="SM00338">
    <property type="entry name" value="BRLZ"/>
    <property type="match status" value="1"/>
</dbReference>
<feature type="coiled-coil region" evidence="7">
    <location>
        <begin position="140"/>
        <end position="174"/>
    </location>
</feature>
<evidence type="ECO:0000256" key="7">
    <source>
        <dbReference type="SAM" id="Coils"/>
    </source>
</evidence>
<dbReference type="PANTHER" id="PTHR40621">
    <property type="entry name" value="TRANSCRIPTION FACTOR KAPC-RELATED"/>
    <property type="match status" value="1"/>
</dbReference>
<name>A0AA35J848_SACUV</name>
<dbReference type="SUPFAM" id="SSF57959">
    <property type="entry name" value="Leucine zipper domain"/>
    <property type="match status" value="1"/>
</dbReference>
<dbReference type="Pfam" id="PF10297">
    <property type="entry name" value="Hap4_Hap_bind"/>
    <property type="match status" value="1"/>
</dbReference>
<keyword evidence="2" id="KW-0805">Transcription regulation</keyword>
<keyword evidence="5" id="KW-0539">Nucleus</keyword>
<protein>
    <recommendedName>
        <fullName evidence="9">BZIP domain-containing protein</fullName>
    </recommendedName>
</protein>
<evidence type="ECO:0000256" key="3">
    <source>
        <dbReference type="ARBA" id="ARBA00023159"/>
    </source>
</evidence>
<dbReference type="Pfam" id="PF00170">
    <property type="entry name" value="bZIP_1"/>
    <property type="match status" value="1"/>
</dbReference>